<dbReference type="GO" id="GO:0019303">
    <property type="term" value="P:D-ribose catabolic process"/>
    <property type="evidence" value="ECO:0007669"/>
    <property type="project" value="TreeGrafter"/>
</dbReference>
<evidence type="ECO:0000256" key="1">
    <source>
        <dbReference type="ARBA" id="ARBA00000223"/>
    </source>
</evidence>
<dbReference type="Proteomes" id="UP000199019">
    <property type="component" value="Unassembled WGS sequence"/>
</dbReference>
<dbReference type="NCBIfam" id="NF008761">
    <property type="entry name" value="PRK11797.1"/>
    <property type="match status" value="1"/>
</dbReference>
<evidence type="ECO:0000256" key="4">
    <source>
        <dbReference type="ARBA" id="ARBA00023235"/>
    </source>
</evidence>
<dbReference type="EMBL" id="FOHB01000002">
    <property type="protein sequence ID" value="SER95031.1"/>
    <property type="molecule type" value="Genomic_DNA"/>
</dbReference>
<keyword evidence="7" id="KW-1185">Reference proteome</keyword>
<evidence type="ECO:0000313" key="6">
    <source>
        <dbReference type="EMBL" id="SER95031.1"/>
    </source>
</evidence>
<comment type="catalytic activity">
    <reaction evidence="1">
        <text>beta-D-ribopyranose = beta-D-ribofuranose</text>
        <dbReference type="Rhea" id="RHEA:25432"/>
        <dbReference type="ChEBI" id="CHEBI:27476"/>
        <dbReference type="ChEBI" id="CHEBI:47002"/>
        <dbReference type="EC" id="5.4.99.62"/>
    </reaction>
</comment>
<reference evidence="7" key="1">
    <citation type="submission" date="2016-10" db="EMBL/GenBank/DDBJ databases">
        <authorList>
            <person name="Varghese N."/>
            <person name="Submissions S."/>
        </authorList>
    </citation>
    <scope>NUCLEOTIDE SEQUENCE [LARGE SCALE GENOMIC DNA]</scope>
    <source>
        <strain evidence="7">CGMCC 1.6963</strain>
    </source>
</reference>
<dbReference type="PANTHER" id="PTHR37831:SF1">
    <property type="entry name" value="D-RIBOSE PYRANASE"/>
    <property type="match status" value="1"/>
</dbReference>
<dbReference type="SUPFAM" id="SSF102546">
    <property type="entry name" value="RbsD-like"/>
    <property type="match status" value="1"/>
</dbReference>
<dbReference type="Pfam" id="PF05025">
    <property type="entry name" value="RbsD_FucU"/>
    <property type="match status" value="1"/>
</dbReference>
<dbReference type="AlphaFoldDB" id="A0A1H9TCY8"/>
<keyword evidence="5" id="KW-0119">Carbohydrate metabolism</keyword>
<dbReference type="GO" id="GO:0048029">
    <property type="term" value="F:monosaccharide binding"/>
    <property type="evidence" value="ECO:0007669"/>
    <property type="project" value="InterPro"/>
</dbReference>
<proteinExistence type="predicted"/>
<keyword evidence="4" id="KW-0413">Isomerase</keyword>
<dbReference type="GO" id="GO:0005829">
    <property type="term" value="C:cytosol"/>
    <property type="evidence" value="ECO:0007669"/>
    <property type="project" value="TreeGrafter"/>
</dbReference>
<dbReference type="Gene3D" id="3.40.1650.10">
    <property type="entry name" value="RbsD-like domain"/>
    <property type="match status" value="1"/>
</dbReference>
<sequence>MLRHGILNARLAGALARLGHTHQIVITDAGLPLPYGIPGCTIVDLTLVAGIPRFEQVLDAVLDAVVVEWAEAAVESQSLPAHEWITARLDSVSLISHEQLKARLPETQLVVRTGESTPYANVILHCGVAF</sequence>
<dbReference type="InterPro" id="IPR007721">
    <property type="entry name" value="RbsD_FucU"/>
</dbReference>
<dbReference type="InterPro" id="IPR023064">
    <property type="entry name" value="D-ribose_pyranase"/>
</dbReference>
<evidence type="ECO:0000256" key="5">
    <source>
        <dbReference type="ARBA" id="ARBA00023277"/>
    </source>
</evidence>
<keyword evidence="3" id="KW-0963">Cytoplasm</keyword>
<evidence type="ECO:0000256" key="2">
    <source>
        <dbReference type="ARBA" id="ARBA00012862"/>
    </source>
</evidence>
<protein>
    <recommendedName>
        <fullName evidence="2">D-ribose pyranase</fullName>
        <ecNumber evidence="2">5.4.99.62</ecNumber>
    </recommendedName>
</protein>
<evidence type="ECO:0000313" key="7">
    <source>
        <dbReference type="Proteomes" id="UP000199019"/>
    </source>
</evidence>
<gene>
    <name evidence="6" type="ORF">SAMN05216199_1549</name>
</gene>
<dbReference type="GO" id="GO:0062193">
    <property type="term" value="F:D-ribose pyranase activity"/>
    <property type="evidence" value="ECO:0007669"/>
    <property type="project" value="UniProtKB-EC"/>
</dbReference>
<dbReference type="STRING" id="587636.SAMN05216199_1549"/>
<dbReference type="InterPro" id="IPR023750">
    <property type="entry name" value="RbsD-like_sf"/>
</dbReference>
<dbReference type="OrthoDB" id="9805009at2"/>
<accession>A0A1H9TCY8</accession>
<organism evidence="6 7">
    <name type="scientific">Pedococcus cremeus</name>
    <dbReference type="NCBI Taxonomy" id="587636"/>
    <lineage>
        <taxon>Bacteria</taxon>
        <taxon>Bacillati</taxon>
        <taxon>Actinomycetota</taxon>
        <taxon>Actinomycetes</taxon>
        <taxon>Micrococcales</taxon>
        <taxon>Intrasporangiaceae</taxon>
        <taxon>Pedococcus</taxon>
    </lineage>
</organism>
<dbReference type="EC" id="5.4.99.62" evidence="2"/>
<dbReference type="GO" id="GO:0016872">
    <property type="term" value="F:intramolecular lyase activity"/>
    <property type="evidence" value="ECO:0007669"/>
    <property type="project" value="InterPro"/>
</dbReference>
<dbReference type="PANTHER" id="PTHR37831">
    <property type="entry name" value="D-RIBOSE PYRANASE"/>
    <property type="match status" value="1"/>
</dbReference>
<name>A0A1H9TCY8_9MICO</name>
<evidence type="ECO:0000256" key="3">
    <source>
        <dbReference type="ARBA" id="ARBA00022490"/>
    </source>
</evidence>